<comment type="caution">
    <text evidence="1">The sequence shown here is derived from an EMBL/GenBank/DDBJ whole genome shotgun (WGS) entry which is preliminary data.</text>
</comment>
<keyword evidence="2" id="KW-1185">Reference proteome</keyword>
<sequence>MVWYIGRGLDKDTSIFFNRRKIGSTNFPGFSTLSSKSMSALLLVETVQTPLSQI</sequence>
<name>A0A9P7VWE2_9AGAR</name>
<dbReference type="EMBL" id="MU250531">
    <property type="protein sequence ID" value="KAG7447833.1"/>
    <property type="molecule type" value="Genomic_DNA"/>
</dbReference>
<accession>A0A9P7VWE2</accession>
<organism evidence="1 2">
    <name type="scientific">Guyanagaster necrorhizus</name>
    <dbReference type="NCBI Taxonomy" id="856835"/>
    <lineage>
        <taxon>Eukaryota</taxon>
        <taxon>Fungi</taxon>
        <taxon>Dikarya</taxon>
        <taxon>Basidiomycota</taxon>
        <taxon>Agaricomycotina</taxon>
        <taxon>Agaricomycetes</taxon>
        <taxon>Agaricomycetidae</taxon>
        <taxon>Agaricales</taxon>
        <taxon>Marasmiineae</taxon>
        <taxon>Physalacriaceae</taxon>
        <taxon>Guyanagaster</taxon>
    </lineage>
</organism>
<dbReference type="Proteomes" id="UP000812287">
    <property type="component" value="Unassembled WGS sequence"/>
</dbReference>
<dbReference type="GeneID" id="66108324"/>
<evidence type="ECO:0000313" key="1">
    <source>
        <dbReference type="EMBL" id="KAG7447833.1"/>
    </source>
</evidence>
<reference evidence="1" key="1">
    <citation type="submission" date="2020-11" db="EMBL/GenBank/DDBJ databases">
        <title>Adaptations for nitrogen fixation in a non-lichenized fungal sporocarp promotes dispersal by wood-feeding termites.</title>
        <authorList>
            <consortium name="DOE Joint Genome Institute"/>
            <person name="Koch R.A."/>
            <person name="Yoon G."/>
            <person name="Arayal U."/>
            <person name="Lail K."/>
            <person name="Amirebrahimi M."/>
            <person name="Labutti K."/>
            <person name="Lipzen A."/>
            <person name="Riley R."/>
            <person name="Barry K."/>
            <person name="Henrissat B."/>
            <person name="Grigoriev I.V."/>
            <person name="Herr J.R."/>
            <person name="Aime M.C."/>
        </authorList>
    </citation>
    <scope>NUCLEOTIDE SEQUENCE</scope>
    <source>
        <strain evidence="1">MCA 3950</strain>
    </source>
</reference>
<protein>
    <submittedName>
        <fullName evidence="1">Uncharacterized protein</fullName>
    </submittedName>
</protein>
<proteinExistence type="predicted"/>
<dbReference type="RefSeq" id="XP_043041333.1">
    <property type="nucleotide sequence ID" value="XM_043186027.1"/>
</dbReference>
<gene>
    <name evidence="1" type="ORF">BT62DRAFT_930886</name>
</gene>
<evidence type="ECO:0000313" key="2">
    <source>
        <dbReference type="Proteomes" id="UP000812287"/>
    </source>
</evidence>
<dbReference type="AlphaFoldDB" id="A0A9P7VWE2"/>